<evidence type="ECO:0000313" key="3">
    <source>
        <dbReference type="EMBL" id="UOO94919.1"/>
    </source>
</evidence>
<reference evidence="3" key="2">
    <citation type="submission" date="2022-04" db="EMBL/GenBank/DDBJ databases">
        <title>Sequencing and genomic assembly of Halococcus dombrowskii.</title>
        <authorList>
            <person name="Lim S.W."/>
            <person name="MacLea K.S."/>
        </authorList>
    </citation>
    <scope>NUCLEOTIDE SEQUENCE</scope>
    <source>
        <strain evidence="3">H4</strain>
    </source>
</reference>
<dbReference type="InterPro" id="IPR058275">
    <property type="entry name" value="DUF7969"/>
</dbReference>
<dbReference type="Proteomes" id="UP001500962">
    <property type="component" value="Unassembled WGS sequence"/>
</dbReference>
<dbReference type="GeneID" id="71762826"/>
<evidence type="ECO:0000313" key="5">
    <source>
        <dbReference type="Proteomes" id="UP001500962"/>
    </source>
</evidence>
<dbReference type="Proteomes" id="UP000830542">
    <property type="component" value="Chromosome"/>
</dbReference>
<dbReference type="KEGG" id="hdo:MUK72_13220"/>
<organism evidence="2 5">
    <name type="scientific">Halococcus dombrowskii</name>
    <dbReference type="NCBI Taxonomy" id="179637"/>
    <lineage>
        <taxon>Archaea</taxon>
        <taxon>Methanobacteriati</taxon>
        <taxon>Methanobacteriota</taxon>
        <taxon>Stenosarchaea group</taxon>
        <taxon>Halobacteria</taxon>
        <taxon>Halobacteriales</taxon>
        <taxon>Halococcaceae</taxon>
        <taxon>Halococcus</taxon>
    </lineage>
</organism>
<protein>
    <recommendedName>
        <fullName evidence="1">DUF7969 domain-containing protein</fullName>
    </recommendedName>
</protein>
<dbReference type="AlphaFoldDB" id="A0AAV3SH34"/>
<dbReference type="Pfam" id="PF25923">
    <property type="entry name" value="DUF7969"/>
    <property type="match status" value="1"/>
</dbReference>
<evidence type="ECO:0000313" key="4">
    <source>
        <dbReference type="Proteomes" id="UP000830542"/>
    </source>
</evidence>
<evidence type="ECO:0000313" key="2">
    <source>
        <dbReference type="EMBL" id="GAA0460898.1"/>
    </source>
</evidence>
<proteinExistence type="predicted"/>
<dbReference type="RefSeq" id="WP_004055703.1">
    <property type="nucleotide sequence ID" value="NZ_BAAADN010000026.1"/>
</dbReference>
<accession>A0AAV3SH34</accession>
<dbReference type="EMBL" id="CP095005">
    <property type="protein sequence ID" value="UOO94919.1"/>
    <property type="molecule type" value="Genomic_DNA"/>
</dbReference>
<reference evidence="2" key="1">
    <citation type="journal article" date="2014" name="Int. J. Syst. Evol. Microbiol.">
        <title>Complete genome sequence of Corynebacterium casei LMG S-19264T (=DSM 44701T), isolated from a smear-ripened cheese.</title>
        <authorList>
            <consortium name="US DOE Joint Genome Institute (JGI-PGF)"/>
            <person name="Walter F."/>
            <person name="Albersmeier A."/>
            <person name="Kalinowski J."/>
            <person name="Ruckert C."/>
        </authorList>
    </citation>
    <scope>NUCLEOTIDE SEQUENCE</scope>
    <source>
        <strain evidence="2">JCM 12289</strain>
    </source>
</reference>
<feature type="domain" description="DUF7969" evidence="1">
    <location>
        <begin position="3"/>
        <end position="59"/>
    </location>
</feature>
<gene>
    <name evidence="2" type="ORF">GCM10008985_16710</name>
    <name evidence="3" type="ORF">MUK72_13220</name>
</gene>
<reference evidence="2" key="3">
    <citation type="submission" date="2023-12" db="EMBL/GenBank/DDBJ databases">
        <authorList>
            <person name="Sun Q."/>
            <person name="Inoue M."/>
        </authorList>
    </citation>
    <scope>NUCLEOTIDE SEQUENCE</scope>
    <source>
        <strain evidence="2">JCM 12289</strain>
    </source>
</reference>
<evidence type="ECO:0000259" key="1">
    <source>
        <dbReference type="Pfam" id="PF25923"/>
    </source>
</evidence>
<sequence>MVAVRYTCPRCDALVTLDRAAELADKSVTPFALDGWEYAAPHEKFESADGVEIVCGAAETDGEGCGELFYLNFVNYDEGRAVEARTTPADVSFDFLR</sequence>
<dbReference type="EMBL" id="BAAADN010000026">
    <property type="protein sequence ID" value="GAA0460898.1"/>
    <property type="molecule type" value="Genomic_DNA"/>
</dbReference>
<keyword evidence="4" id="KW-1185">Reference proteome</keyword>
<name>A0AAV3SH34_HALDO</name>